<dbReference type="Proteomes" id="UP000077134">
    <property type="component" value="Unassembled WGS sequence"/>
</dbReference>
<dbReference type="RefSeq" id="WP_068660057.1">
    <property type="nucleotide sequence ID" value="NZ_CP017770.1"/>
</dbReference>
<dbReference type="Gene3D" id="3.40.710.10">
    <property type="entry name" value="DD-peptidase/beta-lactamase superfamily"/>
    <property type="match status" value="1"/>
</dbReference>
<dbReference type="PANTHER" id="PTHR46825">
    <property type="entry name" value="D-ALANYL-D-ALANINE-CARBOXYPEPTIDASE/ENDOPEPTIDASE AMPH"/>
    <property type="match status" value="1"/>
</dbReference>
<dbReference type="SUPFAM" id="SSF56601">
    <property type="entry name" value="beta-lactamase/transpeptidase-like"/>
    <property type="match status" value="1"/>
</dbReference>
<evidence type="ECO:0000313" key="3">
    <source>
        <dbReference type="Proteomes" id="UP000077134"/>
    </source>
</evidence>
<dbReference type="OrthoDB" id="9797709at2"/>
<dbReference type="PANTHER" id="PTHR46825:SF12">
    <property type="entry name" value="PENICILLIN-BINDING PROTEIN 4"/>
    <property type="match status" value="1"/>
</dbReference>
<dbReference type="InterPro" id="IPR012338">
    <property type="entry name" value="Beta-lactam/transpept-like"/>
</dbReference>
<name>A0A162KQZ9_9BACL</name>
<dbReference type="AlphaFoldDB" id="A0A162KQZ9"/>
<reference evidence="2 3" key="1">
    <citation type="submission" date="2016-02" db="EMBL/GenBank/DDBJ databases">
        <title>Paenibacillus sp. LPB0068, isolated from Crassostrea gigas.</title>
        <authorList>
            <person name="Shin S.-K."/>
            <person name="Yi H."/>
        </authorList>
    </citation>
    <scope>NUCLEOTIDE SEQUENCE [LARGE SCALE GENOMIC DNA]</scope>
    <source>
        <strain evidence="2 3">LPB0068</strain>
    </source>
</reference>
<evidence type="ECO:0000259" key="1">
    <source>
        <dbReference type="Pfam" id="PF00144"/>
    </source>
</evidence>
<dbReference type="KEGG" id="pcx:LPB68_10055"/>
<keyword evidence="3" id="KW-1185">Reference proteome</keyword>
<protein>
    <recommendedName>
        <fullName evidence="1">Beta-lactamase-related domain-containing protein</fullName>
    </recommendedName>
</protein>
<accession>A0A162KQZ9</accession>
<feature type="domain" description="Beta-lactamase-related" evidence="1">
    <location>
        <begin position="56"/>
        <end position="367"/>
    </location>
</feature>
<gene>
    <name evidence="2" type="ORF">PNBC_16500</name>
</gene>
<dbReference type="Pfam" id="PF00144">
    <property type="entry name" value="Beta-lactamase"/>
    <property type="match status" value="1"/>
</dbReference>
<proteinExistence type="predicted"/>
<dbReference type="InterPro" id="IPR001466">
    <property type="entry name" value="Beta-lactam-related"/>
</dbReference>
<dbReference type="InterPro" id="IPR050491">
    <property type="entry name" value="AmpC-like"/>
</dbReference>
<sequence>MIVIFKKLLTVGMISIILLNVGCSGNRTKSVHQTSNNAATIQDLVGSLEISVPLSMEQHQVPGAAIALIEGGEVVWSKGFGLADVENKIKVDETSLFQVASNSKPVTAWGVMKLVEEGKLDLNAPVEQYLSRWQIPNTPLSKEKVTIERLLNHTSGLSLGGYIGYPSGSTFPTLEQSLNGENSEGTKVTLIHEPGTKYEYSGGGYTVLQLLIEEISQQSFSDFMKEEILIPLGMNHSFFTYDEKEVRKLSFGYKTNGDPYPITLYTELAAAGLLSTISDYAEFVAASVDDKIQGKPVGRNVLTADSLEMMFKPSLNSYGLGYRITKMEKVPILTHGGNNVGYISNFYINLSSGNGIVLLTNSDNGSKFIDEIAAKAKYWLLSVER</sequence>
<dbReference type="STRING" id="1763538.LPB68_10055"/>
<dbReference type="EMBL" id="LSFN01000035">
    <property type="protein sequence ID" value="OAB72493.1"/>
    <property type="molecule type" value="Genomic_DNA"/>
</dbReference>
<organism evidence="2 3">
    <name type="scientific">Paenibacillus crassostreae</name>
    <dbReference type="NCBI Taxonomy" id="1763538"/>
    <lineage>
        <taxon>Bacteria</taxon>
        <taxon>Bacillati</taxon>
        <taxon>Bacillota</taxon>
        <taxon>Bacilli</taxon>
        <taxon>Bacillales</taxon>
        <taxon>Paenibacillaceae</taxon>
        <taxon>Paenibacillus</taxon>
    </lineage>
</organism>
<comment type="caution">
    <text evidence="2">The sequence shown here is derived from an EMBL/GenBank/DDBJ whole genome shotgun (WGS) entry which is preliminary data.</text>
</comment>
<evidence type="ECO:0000313" key="2">
    <source>
        <dbReference type="EMBL" id="OAB72493.1"/>
    </source>
</evidence>